<sequence>MALDKAEVSKVIDEIRPSLQYDGGDVELVNIHDDGTVDVRLKGACAHCMGSIMTLKGGIERLLKERIPEVKEVNAV</sequence>
<evidence type="ECO:0000256" key="1">
    <source>
        <dbReference type="ARBA" id="ARBA00006420"/>
    </source>
</evidence>
<comment type="caution">
    <text evidence="3">The sequence shown here is derived from an EMBL/GenBank/DDBJ whole genome shotgun (WGS) entry which is preliminary data.</text>
</comment>
<dbReference type="PANTHER" id="PTHR11178:SF25">
    <property type="entry name" value="NIFU-LIKE PROTEIN 3, CHLOROPLASTIC"/>
    <property type="match status" value="1"/>
</dbReference>
<dbReference type="PANTHER" id="PTHR11178">
    <property type="entry name" value="IRON-SULFUR CLUSTER SCAFFOLD PROTEIN NFU-RELATED"/>
    <property type="match status" value="1"/>
</dbReference>
<evidence type="ECO:0000313" key="3">
    <source>
        <dbReference type="EMBL" id="RZV39689.1"/>
    </source>
</evidence>
<proteinExistence type="inferred from homology"/>
<dbReference type="EMBL" id="SHMQ01000007">
    <property type="protein sequence ID" value="RZV39689.1"/>
    <property type="molecule type" value="Genomic_DNA"/>
</dbReference>
<dbReference type="Gene3D" id="3.30.300.130">
    <property type="entry name" value="Fe-S cluster assembly (FSCA)"/>
    <property type="match status" value="1"/>
</dbReference>
<dbReference type="GO" id="GO:0016226">
    <property type="term" value="P:iron-sulfur cluster assembly"/>
    <property type="evidence" value="ECO:0007669"/>
    <property type="project" value="InterPro"/>
</dbReference>
<dbReference type="Proteomes" id="UP000322454">
    <property type="component" value="Unassembled WGS sequence"/>
</dbReference>
<dbReference type="InterPro" id="IPR034904">
    <property type="entry name" value="FSCA_dom_sf"/>
</dbReference>
<dbReference type="GO" id="GO:0051536">
    <property type="term" value="F:iron-sulfur cluster binding"/>
    <property type="evidence" value="ECO:0007669"/>
    <property type="project" value="InterPro"/>
</dbReference>
<protein>
    <submittedName>
        <fullName evidence="3">NifU family protein</fullName>
    </submittedName>
</protein>
<gene>
    <name evidence="3" type="ORF">EVJ48_04045</name>
</gene>
<evidence type="ECO:0000313" key="4">
    <source>
        <dbReference type="Proteomes" id="UP000322454"/>
    </source>
</evidence>
<reference evidence="3 4" key="1">
    <citation type="submission" date="2019-01" db="EMBL/GenBank/DDBJ databases">
        <title>Insights into ecological role of a new deltaproteobacterial order Candidatus Sinidesulfobacterales (Sva0485) by metagenomics and metatranscriptomics.</title>
        <authorList>
            <person name="Tan S."/>
            <person name="Liu J."/>
            <person name="Fang Y."/>
            <person name="Hedlund B."/>
            <person name="Lian Z.-H."/>
            <person name="Huang L.-Y."/>
            <person name="Li J.-T."/>
            <person name="Huang L.-N."/>
            <person name="Li W.-J."/>
            <person name="Jiang H.-C."/>
            <person name="Dong H.-L."/>
            <person name="Shu W.-S."/>
        </authorList>
    </citation>
    <scope>NUCLEOTIDE SEQUENCE [LARGE SCALE GENOMIC DNA]</scope>
    <source>
        <strain evidence="3">AP4</strain>
    </source>
</reference>
<feature type="domain" description="NIF system FeS cluster assembly NifU C-terminal" evidence="2">
    <location>
        <begin position="8"/>
        <end position="73"/>
    </location>
</feature>
<dbReference type="InterPro" id="IPR001075">
    <property type="entry name" value="NIF_FeS_clus_asmbl_NifU_C"/>
</dbReference>
<evidence type="ECO:0000259" key="2">
    <source>
        <dbReference type="Pfam" id="PF01106"/>
    </source>
</evidence>
<organism evidence="3 4">
    <name type="scientific">Candidatus Acidulodesulfobacterium acidiphilum</name>
    <dbReference type="NCBI Taxonomy" id="2597224"/>
    <lineage>
        <taxon>Bacteria</taxon>
        <taxon>Deltaproteobacteria</taxon>
        <taxon>Candidatus Acidulodesulfobacterales</taxon>
        <taxon>Candidatus Acidulodesulfobacterium</taxon>
    </lineage>
</organism>
<name>A0A520XER2_9DELT</name>
<dbReference type="SUPFAM" id="SSF117916">
    <property type="entry name" value="Fe-S cluster assembly (FSCA) domain-like"/>
    <property type="match status" value="1"/>
</dbReference>
<dbReference type="GO" id="GO:0005506">
    <property type="term" value="F:iron ion binding"/>
    <property type="evidence" value="ECO:0007669"/>
    <property type="project" value="InterPro"/>
</dbReference>
<dbReference type="Pfam" id="PF01106">
    <property type="entry name" value="NifU"/>
    <property type="match status" value="1"/>
</dbReference>
<comment type="similarity">
    <text evidence="1">Belongs to the NifU family.</text>
</comment>
<dbReference type="AlphaFoldDB" id="A0A520XER2"/>
<accession>A0A520XER2</accession>